<evidence type="ECO:0000256" key="2">
    <source>
        <dbReference type="ARBA" id="ARBA00022490"/>
    </source>
</evidence>
<keyword evidence="2" id="KW-0963">Cytoplasm</keyword>
<name>A0A0H5QGS7_9EUKA</name>
<evidence type="ECO:0000313" key="3">
    <source>
        <dbReference type="EMBL" id="CRZ01180.1"/>
    </source>
</evidence>
<dbReference type="GO" id="GO:0007017">
    <property type="term" value="P:microtubule-based process"/>
    <property type="evidence" value="ECO:0007669"/>
    <property type="project" value="InterPro"/>
</dbReference>
<dbReference type="GO" id="GO:0005869">
    <property type="term" value="C:dynactin complex"/>
    <property type="evidence" value="ECO:0007669"/>
    <property type="project" value="InterPro"/>
</dbReference>
<dbReference type="SUPFAM" id="SSF57997">
    <property type="entry name" value="Tropomyosin"/>
    <property type="match status" value="1"/>
</dbReference>
<proteinExistence type="predicted"/>
<dbReference type="GO" id="GO:0005737">
    <property type="term" value="C:cytoplasm"/>
    <property type="evidence" value="ECO:0007669"/>
    <property type="project" value="UniProtKB-SubCell"/>
</dbReference>
<feature type="non-terminal residue" evidence="3">
    <location>
        <position position="1"/>
    </location>
</feature>
<dbReference type="InterPro" id="IPR028133">
    <property type="entry name" value="Dynamitin"/>
</dbReference>
<dbReference type="AlphaFoldDB" id="A0A0H5QGS7"/>
<dbReference type="PANTHER" id="PTHR15346">
    <property type="entry name" value="DYNACTIN SUBUNIT"/>
    <property type="match status" value="1"/>
</dbReference>
<reference evidence="3" key="1">
    <citation type="submission" date="2015-04" db="EMBL/GenBank/DDBJ databases">
        <title>The genome sequence of the plant pathogenic Rhizarian Plasmodiophora brassicae reveals insights in its biotrophic life cycle and the origin of chitin synthesis.</title>
        <authorList>
            <person name="Schwelm A."/>
            <person name="Fogelqvist J."/>
            <person name="Knaust A."/>
            <person name="Julke S."/>
            <person name="Lilja T."/>
            <person name="Dhandapani V."/>
            <person name="Bonilla-Rosso G."/>
            <person name="Karlsson M."/>
            <person name="Shevchenko A."/>
            <person name="Choi S.R."/>
            <person name="Kim H.G."/>
            <person name="Park J.Y."/>
            <person name="Lim Y.P."/>
            <person name="Ludwig-Muller J."/>
            <person name="Dixelius C."/>
        </authorList>
    </citation>
    <scope>NUCLEOTIDE SEQUENCE</scope>
    <source>
        <tissue evidence="3">Potato root galls</tissue>
    </source>
</reference>
<evidence type="ECO:0000256" key="1">
    <source>
        <dbReference type="ARBA" id="ARBA00004496"/>
    </source>
</evidence>
<dbReference type="Pfam" id="PF04912">
    <property type="entry name" value="Dynamitin"/>
    <property type="match status" value="1"/>
</dbReference>
<organism evidence="3">
    <name type="scientific">Spongospora subterranea</name>
    <dbReference type="NCBI Taxonomy" id="70186"/>
    <lineage>
        <taxon>Eukaryota</taxon>
        <taxon>Sar</taxon>
        <taxon>Rhizaria</taxon>
        <taxon>Endomyxa</taxon>
        <taxon>Phytomyxea</taxon>
        <taxon>Plasmodiophorida</taxon>
        <taxon>Plasmodiophoridae</taxon>
        <taxon>Spongospora</taxon>
    </lineage>
</organism>
<dbReference type="EMBL" id="HACM01000738">
    <property type="protein sequence ID" value="CRZ01180.1"/>
    <property type="molecule type" value="Transcribed_RNA"/>
</dbReference>
<accession>A0A0H5QGS7</accession>
<protein>
    <submittedName>
        <fullName evidence="3">Uncharacterized protein</fullName>
    </submittedName>
</protein>
<comment type="subcellular location">
    <subcellularLocation>
        <location evidence="1">Cytoplasm</location>
    </subcellularLocation>
</comment>
<sequence length="353" mass="40860">TYDHLLYRHSHAITRYRGQMQPNTDQDTDQQSLDHKWVVHSTQEVFHDYPSYVERLRTLRQQSNDVEITAQGTLAPACTLPQRKHEPESSDHVIETTVTPEDALRVFSGYEIGFEGNNPFRKIQELKKEVDLVMRYVQETDQTLMPDIQQLRIDLSVCTNISDCNRNLVNNERRFNAVDDDAKFSSDVHERLSRIEENLAGIDGVEDNFESIIDSLESRLSLLTEDRLDHISQRCQRALNQMDAVSRRISDEGNRTDDRAQELALTLDRLEDMSSSLPHVIDRLLTLKTMHERGADLRREVTQMEHIGSAIDVRLRESEIALDIIRKNLQDNLQIMTDNCSFLTSRIEKLESS</sequence>